<feature type="coiled-coil region" evidence="1">
    <location>
        <begin position="45"/>
        <end position="100"/>
    </location>
</feature>
<evidence type="ECO:0000256" key="1">
    <source>
        <dbReference type="SAM" id="Coils"/>
    </source>
</evidence>
<reference evidence="2 3" key="1">
    <citation type="submission" date="2023-11" db="EMBL/GenBank/DDBJ databases">
        <title>Dfirmibasis_genome.</title>
        <authorList>
            <person name="Edelbroek B."/>
            <person name="Kjellin J."/>
            <person name="Jerlstrom-Hultqvist J."/>
            <person name="Soderbom F."/>
        </authorList>
    </citation>
    <scope>NUCLEOTIDE SEQUENCE [LARGE SCALE GENOMIC DNA]</scope>
    <source>
        <strain evidence="2 3">TNS-C-14</strain>
    </source>
</reference>
<accession>A0AAN7TUM2</accession>
<proteinExistence type="predicted"/>
<keyword evidence="3" id="KW-1185">Reference proteome</keyword>
<gene>
    <name evidence="2" type="ORF">RB653_006751</name>
</gene>
<dbReference type="EMBL" id="JAVFKY010000005">
    <property type="protein sequence ID" value="KAK5575618.1"/>
    <property type="molecule type" value="Genomic_DNA"/>
</dbReference>
<evidence type="ECO:0000313" key="2">
    <source>
        <dbReference type="EMBL" id="KAK5575618.1"/>
    </source>
</evidence>
<dbReference type="AlphaFoldDB" id="A0AAN7TUM2"/>
<dbReference type="Proteomes" id="UP001344447">
    <property type="component" value="Unassembled WGS sequence"/>
</dbReference>
<protein>
    <submittedName>
        <fullName evidence="2">Uncharacterized protein</fullName>
    </submittedName>
</protein>
<keyword evidence="1" id="KW-0175">Coiled coil</keyword>
<sequence length="257" mass="29649">MDDAEKEKLLIKLNTINCILEERISILITEIENQKKLIENDKYQLHKVTEEIVRNEEEKAQIIKERDTVLEELAKLESEMKDYQKEIDSGLEEINSLAQQLNGQTPKNDALSIVNRVFNPVGSLIDDIVFLCTNNIKEIEGKMNDLASELGLKAAKYEELYRKKDQSDYILNEKNWRNSDFTEQRAVLERKLKEIGIQKTYNENFKLDLDILKSKCQLSIDDTNQGKDLLGIGFNLVNEIEENVKSLFSSNGLSISF</sequence>
<evidence type="ECO:0000313" key="3">
    <source>
        <dbReference type="Proteomes" id="UP001344447"/>
    </source>
</evidence>
<name>A0AAN7TUM2_9MYCE</name>
<comment type="caution">
    <text evidence="2">The sequence shown here is derived from an EMBL/GenBank/DDBJ whole genome shotgun (WGS) entry which is preliminary data.</text>
</comment>
<organism evidence="2 3">
    <name type="scientific">Dictyostelium firmibasis</name>
    <dbReference type="NCBI Taxonomy" id="79012"/>
    <lineage>
        <taxon>Eukaryota</taxon>
        <taxon>Amoebozoa</taxon>
        <taxon>Evosea</taxon>
        <taxon>Eumycetozoa</taxon>
        <taxon>Dictyostelia</taxon>
        <taxon>Dictyosteliales</taxon>
        <taxon>Dictyosteliaceae</taxon>
        <taxon>Dictyostelium</taxon>
    </lineage>
</organism>